<keyword evidence="1" id="KW-0175">Coiled coil</keyword>
<name>A0A132NPI3_GIAIN</name>
<proteinExistence type="predicted"/>
<dbReference type="OrthoDB" id="10254812at2759"/>
<dbReference type="Proteomes" id="UP000070089">
    <property type="component" value="Unassembled WGS sequence"/>
</dbReference>
<evidence type="ECO:0000256" key="1">
    <source>
        <dbReference type="SAM" id="Coils"/>
    </source>
</evidence>
<dbReference type="VEuPathDB" id="GiardiaDB:QR46_4019"/>
<reference evidence="2 3" key="1">
    <citation type="journal article" date="2015" name="Mol. Biochem. Parasitol.">
        <title>Identification of polymorphic genes for use in assemblage B genotyping assays through comparative genomics of multiple assemblage B Giardia duodenalis isolates.</title>
        <authorList>
            <person name="Wielinga C."/>
            <person name="Thompson R.C."/>
            <person name="Monis P."/>
            <person name="Ryan U."/>
        </authorList>
    </citation>
    <scope>NUCLEOTIDE SEQUENCE [LARGE SCALE GENOMIC DNA]</scope>
    <source>
        <strain evidence="2 3">BAH15c1</strain>
    </source>
</reference>
<dbReference type="EMBL" id="JXTI01000141">
    <property type="protein sequence ID" value="KWX12025.1"/>
    <property type="molecule type" value="Genomic_DNA"/>
</dbReference>
<feature type="coiled-coil region" evidence="1">
    <location>
        <begin position="9"/>
        <end position="43"/>
    </location>
</feature>
<accession>A0A132NPI3</accession>
<comment type="caution">
    <text evidence="2">The sequence shown here is derived from an EMBL/GenBank/DDBJ whole genome shotgun (WGS) entry which is preliminary data.</text>
</comment>
<dbReference type="AlphaFoldDB" id="A0A132NPI3"/>
<protein>
    <submittedName>
        <fullName evidence="2">Uncharacterized protein</fullName>
    </submittedName>
</protein>
<organism evidence="2 3">
    <name type="scientific">Giardia duodenalis assemblage B</name>
    <dbReference type="NCBI Taxonomy" id="1394984"/>
    <lineage>
        <taxon>Eukaryota</taxon>
        <taxon>Metamonada</taxon>
        <taxon>Diplomonadida</taxon>
        <taxon>Hexamitidae</taxon>
        <taxon>Giardiinae</taxon>
        <taxon>Giardia</taxon>
    </lineage>
</organism>
<gene>
    <name evidence="2" type="ORF">QR46_4019</name>
</gene>
<evidence type="ECO:0000313" key="2">
    <source>
        <dbReference type="EMBL" id="KWX12025.1"/>
    </source>
</evidence>
<sequence length="492" mass="53442">MWTILEKLRANLVKNLQFMSQDIEGLQAELKALREEKRLAISRIEHSMTELGRKHKLLNKLHIAIMGMSQRVEGNAATKRRLNDLLGIVESHKLPPSVSKAEMKELLTELGLLRERLIQETARRIVLTNTFDGLIGPAKINVVVSVEHYAQLKIPNGFPVKIENSNVTVTLPSSKAPFKGLFSNNTMSFDITGAYASDRIHDSLANFPLRSHIYSGNNILFLGIGTVLGSQALFGTIDNAQGSVLDLLLSQIYYRSIDTEDYYLKFISDSQKRSAQLISIEAELRARGMDQASGTTASRLAVKLAAVSFQGNGVIDLLDSANDSVSVVFLQDLESFRLANGPAPVQASSSDPTPVANEAGIPLLVGATKLILSGDTHARSLISSILADVCLELDTLMLVFEIYSGPTCISTVGLCQTYSSEAVKAYVSPELTDDPLCAAFGETLRSLFGPSSSANLLIYTGVDLENPMNAASALEPISGIQKPRTVAVRDFM</sequence>
<evidence type="ECO:0000313" key="3">
    <source>
        <dbReference type="Proteomes" id="UP000070089"/>
    </source>
</evidence>